<evidence type="ECO:0000256" key="4">
    <source>
        <dbReference type="ARBA" id="ARBA00022574"/>
    </source>
</evidence>
<dbReference type="InterPro" id="IPR020892">
    <property type="entry name" value="Cyclophilin-type_PPIase_CS"/>
</dbReference>
<dbReference type="EMBL" id="CP063164">
    <property type="protein sequence ID" value="QOR61372.1"/>
    <property type="molecule type" value="Genomic_DNA"/>
</dbReference>
<evidence type="ECO:0000256" key="8">
    <source>
        <dbReference type="RuleBase" id="RU363019"/>
    </source>
</evidence>
<evidence type="ECO:0000256" key="6">
    <source>
        <dbReference type="ARBA" id="ARBA00023110"/>
    </source>
</evidence>
<keyword evidence="7 8" id="KW-0413">Isomerase</keyword>
<evidence type="ECO:0000313" key="10">
    <source>
        <dbReference type="EMBL" id="QOR61372.1"/>
    </source>
</evidence>
<evidence type="ECO:0000256" key="2">
    <source>
        <dbReference type="ARBA" id="ARBA00002388"/>
    </source>
</evidence>
<feature type="signal peptide" evidence="8">
    <location>
        <begin position="1"/>
        <end position="21"/>
    </location>
</feature>
<keyword evidence="5" id="KW-0677">Repeat</keyword>
<gene>
    <name evidence="10" type="ORF">IMZ28_07920</name>
</gene>
<dbReference type="InterPro" id="IPR024936">
    <property type="entry name" value="Cyclophilin-type_PPIase"/>
</dbReference>
<dbReference type="PANTHER" id="PTHR45625">
    <property type="entry name" value="PEPTIDYL-PROLYL CIS-TRANS ISOMERASE-RELATED"/>
    <property type="match status" value="1"/>
</dbReference>
<dbReference type="GO" id="GO:0006457">
    <property type="term" value="P:protein folding"/>
    <property type="evidence" value="ECO:0007669"/>
    <property type="project" value="InterPro"/>
</dbReference>
<feature type="domain" description="PPIase cyclophilin-type" evidence="9">
    <location>
        <begin position="25"/>
        <end position="179"/>
    </location>
</feature>
<name>A0A7M1S2U2_9BACT</name>
<dbReference type="KEGG" id="sinu:IMZ28_07920"/>
<dbReference type="PRINTS" id="PR00153">
    <property type="entry name" value="CSAPPISMRASE"/>
</dbReference>
<evidence type="ECO:0000259" key="9">
    <source>
        <dbReference type="PROSITE" id="PS50072"/>
    </source>
</evidence>
<keyword evidence="11" id="KW-1185">Reference proteome</keyword>
<reference evidence="10 11" key="1">
    <citation type="submission" date="2020-10" db="EMBL/GenBank/DDBJ databases">
        <title>The genome of sulfurovum sp.</title>
        <authorList>
            <person name="Xie S."/>
            <person name="Shao Z."/>
            <person name="Jiang L."/>
        </authorList>
    </citation>
    <scope>NUCLEOTIDE SEQUENCE [LARGE SCALE GENOMIC DNA]</scope>
    <source>
        <strain evidence="10 11">ST-419</strain>
    </source>
</reference>
<dbReference type="AlphaFoldDB" id="A0A7M1S2U2"/>
<comment type="function">
    <text evidence="2 8">PPIases accelerate the folding of proteins. It catalyzes the cis-trans isomerization of proline imidic peptide bonds in oligopeptides.</text>
</comment>
<dbReference type="EC" id="5.2.1.8" evidence="8"/>
<keyword evidence="8" id="KW-0732">Signal</keyword>
<protein>
    <recommendedName>
        <fullName evidence="8">Peptidyl-prolyl cis-trans isomerase</fullName>
        <shortName evidence="8">PPIase</shortName>
        <ecNumber evidence="8">5.2.1.8</ecNumber>
    </recommendedName>
</protein>
<dbReference type="PANTHER" id="PTHR45625:SF4">
    <property type="entry name" value="PEPTIDYLPROLYL ISOMERASE DOMAIN AND WD REPEAT-CONTAINING PROTEIN 1"/>
    <property type="match status" value="1"/>
</dbReference>
<sequence>MIKKFLIGLLMIALEVGTLHAVENKVPVVVLETNVGKIELQMFPKAAPLAVENFVTHVKNGYYDGVIFHRVIKGFMIQGGDPTGTGRGGESIWGKEFKNEYAPNLVFDRPFLLAMANRGPNTNGSQFFITTVPTPHLNGGYTIFGKVVKGQDVVRKIENVTTDRSDRPMFDQKIKKAYIKK</sequence>
<feature type="chain" id="PRO_5029930736" description="Peptidyl-prolyl cis-trans isomerase" evidence="8">
    <location>
        <begin position="22"/>
        <end position="181"/>
    </location>
</feature>
<comment type="similarity">
    <text evidence="3 8">Belongs to the cyclophilin-type PPIase family.</text>
</comment>
<accession>A0A7M1S2U2</accession>
<proteinExistence type="inferred from homology"/>
<evidence type="ECO:0000313" key="11">
    <source>
        <dbReference type="Proteomes" id="UP000595074"/>
    </source>
</evidence>
<evidence type="ECO:0000256" key="1">
    <source>
        <dbReference type="ARBA" id="ARBA00000971"/>
    </source>
</evidence>
<evidence type="ECO:0000256" key="7">
    <source>
        <dbReference type="ARBA" id="ARBA00023235"/>
    </source>
</evidence>
<dbReference type="Pfam" id="PF00160">
    <property type="entry name" value="Pro_isomerase"/>
    <property type="match status" value="1"/>
</dbReference>
<dbReference type="PIRSF" id="PIRSF001467">
    <property type="entry name" value="Peptidylpro_ismrse"/>
    <property type="match status" value="1"/>
</dbReference>
<dbReference type="GO" id="GO:0003755">
    <property type="term" value="F:peptidyl-prolyl cis-trans isomerase activity"/>
    <property type="evidence" value="ECO:0007669"/>
    <property type="project" value="UniProtKB-UniRule"/>
</dbReference>
<evidence type="ECO:0000256" key="5">
    <source>
        <dbReference type="ARBA" id="ARBA00022737"/>
    </source>
</evidence>
<comment type="catalytic activity">
    <reaction evidence="1 8">
        <text>[protein]-peptidylproline (omega=180) = [protein]-peptidylproline (omega=0)</text>
        <dbReference type="Rhea" id="RHEA:16237"/>
        <dbReference type="Rhea" id="RHEA-COMP:10747"/>
        <dbReference type="Rhea" id="RHEA-COMP:10748"/>
        <dbReference type="ChEBI" id="CHEBI:83833"/>
        <dbReference type="ChEBI" id="CHEBI:83834"/>
        <dbReference type="EC" id="5.2.1.8"/>
    </reaction>
</comment>
<dbReference type="InterPro" id="IPR002130">
    <property type="entry name" value="Cyclophilin-type_PPIase_dom"/>
</dbReference>
<dbReference type="SUPFAM" id="SSF50891">
    <property type="entry name" value="Cyclophilin-like"/>
    <property type="match status" value="1"/>
</dbReference>
<evidence type="ECO:0000256" key="3">
    <source>
        <dbReference type="ARBA" id="ARBA00007365"/>
    </source>
</evidence>
<dbReference type="Proteomes" id="UP000595074">
    <property type="component" value="Chromosome"/>
</dbReference>
<dbReference type="InterPro" id="IPR044666">
    <property type="entry name" value="Cyclophilin_A-like"/>
</dbReference>
<dbReference type="Gene3D" id="2.40.100.10">
    <property type="entry name" value="Cyclophilin-like"/>
    <property type="match status" value="1"/>
</dbReference>
<keyword evidence="4" id="KW-0853">WD repeat</keyword>
<dbReference type="FunFam" id="2.40.100.10:FF:000003">
    <property type="entry name" value="Peptidylprolyl isomerase domain and WD repeat-containing 1"/>
    <property type="match status" value="1"/>
</dbReference>
<dbReference type="PROSITE" id="PS00170">
    <property type="entry name" value="CSA_PPIASE_1"/>
    <property type="match status" value="1"/>
</dbReference>
<dbReference type="RefSeq" id="WP_197548046.1">
    <property type="nucleotide sequence ID" value="NZ_CP063164.1"/>
</dbReference>
<organism evidence="10 11">
    <name type="scientific">Sulfurovum indicum</name>
    <dbReference type="NCBI Taxonomy" id="2779528"/>
    <lineage>
        <taxon>Bacteria</taxon>
        <taxon>Pseudomonadati</taxon>
        <taxon>Campylobacterota</taxon>
        <taxon>Epsilonproteobacteria</taxon>
        <taxon>Campylobacterales</taxon>
        <taxon>Sulfurovaceae</taxon>
        <taxon>Sulfurovum</taxon>
    </lineage>
</organism>
<dbReference type="InterPro" id="IPR029000">
    <property type="entry name" value="Cyclophilin-like_dom_sf"/>
</dbReference>
<keyword evidence="6 8" id="KW-0697">Rotamase</keyword>
<dbReference type="PROSITE" id="PS50072">
    <property type="entry name" value="CSA_PPIASE_2"/>
    <property type="match status" value="1"/>
</dbReference>